<reference evidence="1" key="1">
    <citation type="submission" date="2020-06" db="EMBL/GenBank/DDBJ databases">
        <title>Whole Genome Sequence of Bradyrhizobium sp. Strain 66S1MB.</title>
        <authorList>
            <person name="Bromfield E."/>
            <person name="Cloutier S."/>
        </authorList>
    </citation>
    <scope>NUCLEOTIDE SEQUENCE</scope>
    <source>
        <strain evidence="1">66S1MB</strain>
    </source>
</reference>
<evidence type="ECO:0000313" key="1">
    <source>
        <dbReference type="EMBL" id="NVL06773.1"/>
    </source>
</evidence>
<dbReference type="RefSeq" id="WP_176530539.1">
    <property type="nucleotide sequence ID" value="NZ_CP088022.1"/>
</dbReference>
<dbReference type="AlphaFoldDB" id="A0A973WKT1"/>
<organism evidence="1">
    <name type="scientific">Bradyrhizobium quebecense</name>
    <dbReference type="NCBI Taxonomy" id="2748629"/>
    <lineage>
        <taxon>Bacteria</taxon>
        <taxon>Pseudomonadati</taxon>
        <taxon>Pseudomonadota</taxon>
        <taxon>Alphaproteobacteria</taxon>
        <taxon>Hyphomicrobiales</taxon>
        <taxon>Nitrobacteraceae</taxon>
        <taxon>Bradyrhizobium</taxon>
    </lineage>
</organism>
<dbReference type="EMBL" id="JABWSX010000001">
    <property type="protein sequence ID" value="NVL06773.1"/>
    <property type="molecule type" value="Genomic_DNA"/>
</dbReference>
<gene>
    <name evidence="1" type="ORF">HU230_13750</name>
</gene>
<name>A0A973WKT1_9BRAD</name>
<accession>A0A973WKT1</accession>
<sequence>MLLGTPNLYLDHSAVSNEDWWPQIDAVLATGQVRLALSLWNLVEIGSATDRTQQDRRLAFLEQHDPLWIVERVAVQRQEVERFLWEGRFGVTPRDLCVVTPHLSVVDFYHSGTQTRIGLTPRGWIDGVDFNRVSKHKELAPDALTRLQAVDRKTFKTRQDEVFRAWIKGLIPKFDPDGKPFTVAQQAELLAWCEAHQKAFFDACPSLVVEDALTAVRTANPRRKPQRSDGIDLMHAVIALAYCDYFLIRDGYAKTCAIQVIKRLSSRHLASVYDDPARLHSDLTVPRAGDTPQAGSPA</sequence>
<protein>
    <submittedName>
        <fullName evidence="1">Uncharacterized protein</fullName>
    </submittedName>
</protein>
<comment type="caution">
    <text evidence="1">The sequence shown here is derived from an EMBL/GenBank/DDBJ whole genome shotgun (WGS) entry which is preliminary data.</text>
</comment>
<proteinExistence type="predicted"/>